<feature type="coiled-coil region" evidence="1">
    <location>
        <begin position="115"/>
        <end position="237"/>
    </location>
</feature>
<organism evidence="2 3">
    <name type="scientific">Pseudomonas putida</name>
    <name type="common">Arthrobacter siderocapsulatus</name>
    <dbReference type="NCBI Taxonomy" id="303"/>
    <lineage>
        <taxon>Bacteria</taxon>
        <taxon>Pseudomonadati</taxon>
        <taxon>Pseudomonadota</taxon>
        <taxon>Gammaproteobacteria</taxon>
        <taxon>Pseudomonadales</taxon>
        <taxon>Pseudomonadaceae</taxon>
        <taxon>Pseudomonas</taxon>
    </lineage>
</organism>
<accession>A0A2C5WFW3</accession>
<gene>
    <name evidence="2" type="ORF">CRX57_00025</name>
</gene>
<dbReference type="Proteomes" id="UP000222460">
    <property type="component" value="Unassembled WGS sequence"/>
</dbReference>
<keyword evidence="1" id="KW-0175">Coiled coil</keyword>
<evidence type="ECO:0000313" key="3">
    <source>
        <dbReference type="Proteomes" id="UP000222460"/>
    </source>
</evidence>
<dbReference type="AlphaFoldDB" id="A0A2C5WFW3"/>
<reference evidence="3" key="1">
    <citation type="submission" date="2017-10" db="EMBL/GenBank/DDBJ databases">
        <title>FDA dAtabase for Regulatory Grade micrObial Sequences (FDA-ARGOS): Supporting development and validation of Infectious Disease Dx tests.</title>
        <authorList>
            <person name="Goldberg B."/>
            <person name="Campos J."/>
            <person name="Tallon L."/>
            <person name="Sadzewicz L."/>
            <person name="Ott S."/>
            <person name="Zhao X."/>
            <person name="Nagaraj S."/>
            <person name="Vavikolanu K."/>
            <person name="Aluvathingal J."/>
            <person name="Nadendla S."/>
            <person name="Geyer C."/>
            <person name="Sichtig H."/>
        </authorList>
    </citation>
    <scope>NUCLEOTIDE SEQUENCE [LARGE SCALE GENOMIC DNA]</scope>
    <source>
        <strain evidence="3">FDAARGOS_376</strain>
    </source>
</reference>
<evidence type="ECO:0000313" key="2">
    <source>
        <dbReference type="EMBL" id="PHH44286.1"/>
    </source>
</evidence>
<comment type="caution">
    <text evidence="2">The sequence shown here is derived from an EMBL/GenBank/DDBJ whole genome shotgun (WGS) entry which is preliminary data.</text>
</comment>
<evidence type="ECO:0000256" key="1">
    <source>
        <dbReference type="SAM" id="Coils"/>
    </source>
</evidence>
<name>A0A2C5WFW3_PSEPU</name>
<dbReference type="RefSeq" id="WP_098963746.1">
    <property type="nucleotide sequence ID" value="NZ_PDKZ01000001.1"/>
</dbReference>
<dbReference type="EMBL" id="PDKZ01000001">
    <property type="protein sequence ID" value="PHH44286.1"/>
    <property type="molecule type" value="Genomic_DNA"/>
</dbReference>
<proteinExistence type="predicted"/>
<protein>
    <submittedName>
        <fullName evidence="2">DUF3102 domain-containing protein</fullName>
    </submittedName>
</protein>
<sequence length="301" mass="34808">MNEVTLSNNLSQIELEIRHHQKLAGESIWEIGRRLKYVKENDLTHGQFREWHESIGIDKDFAYKSIKIADELPKVETLRHLGTTALHLIATLPEEEKQEQIEKIEQGESPTVRELQEVKRRLKLKDQALEAVRGELERVKLTKATKKVIEKEVIPDDYKATQELNKQLLAKNKELSDSEQAANERMQFIESQLKELMNQRQEVDEKSAKYDELTRAIEQSQGQLDSYQKQVSAYRHTINFLEKGNKFLANFGGVAFLDIKPALNNPKVRTELETFLTMLNSLSRSVSEILEQDDVIEGEIL</sequence>